<comment type="similarity">
    <text evidence="1">Belongs to the histidine acid phosphatase family.</text>
</comment>
<dbReference type="GO" id="GO:0016791">
    <property type="term" value="F:phosphatase activity"/>
    <property type="evidence" value="ECO:0007669"/>
    <property type="project" value="TreeGrafter"/>
</dbReference>
<dbReference type="Gene3D" id="3.40.50.1240">
    <property type="entry name" value="Phosphoglycerate mutase-like"/>
    <property type="match status" value="1"/>
</dbReference>
<evidence type="ECO:0000313" key="5">
    <source>
        <dbReference type="Proteomes" id="UP000696485"/>
    </source>
</evidence>
<keyword evidence="5" id="KW-1185">Reference proteome</keyword>
<dbReference type="Pfam" id="PF00328">
    <property type="entry name" value="His_Phos_2"/>
    <property type="match status" value="1"/>
</dbReference>
<organism evidence="4 5">
    <name type="scientific">Podila minutissima</name>
    <dbReference type="NCBI Taxonomy" id="64525"/>
    <lineage>
        <taxon>Eukaryota</taxon>
        <taxon>Fungi</taxon>
        <taxon>Fungi incertae sedis</taxon>
        <taxon>Mucoromycota</taxon>
        <taxon>Mortierellomycotina</taxon>
        <taxon>Mortierellomycetes</taxon>
        <taxon>Mortierellales</taxon>
        <taxon>Mortierellaceae</taxon>
        <taxon>Podila</taxon>
    </lineage>
</organism>
<evidence type="ECO:0000256" key="3">
    <source>
        <dbReference type="SAM" id="SignalP"/>
    </source>
</evidence>
<evidence type="ECO:0000256" key="2">
    <source>
        <dbReference type="ARBA" id="ARBA00022801"/>
    </source>
</evidence>
<dbReference type="InterPro" id="IPR000560">
    <property type="entry name" value="His_Pase_clade-2"/>
</dbReference>
<dbReference type="InterPro" id="IPR029033">
    <property type="entry name" value="His_PPase_superfam"/>
</dbReference>
<evidence type="ECO:0000256" key="1">
    <source>
        <dbReference type="ARBA" id="ARBA00005375"/>
    </source>
</evidence>
<dbReference type="InterPro" id="IPR050645">
    <property type="entry name" value="Histidine_acid_phosphatase"/>
</dbReference>
<keyword evidence="2" id="KW-0378">Hydrolase</keyword>
<dbReference type="PANTHER" id="PTHR11567:SF110">
    <property type="entry name" value="2-PHOSPHOXYLOSE PHOSPHATASE 1"/>
    <property type="match status" value="1"/>
</dbReference>
<name>A0A9P5SVE4_9FUNG</name>
<accession>A0A9P5SVE4</accession>
<protein>
    <submittedName>
        <fullName evidence="4">Uncharacterized protein</fullName>
    </submittedName>
</protein>
<gene>
    <name evidence="4" type="ORF">BG006_009206</name>
</gene>
<keyword evidence="3" id="KW-0732">Signal</keyword>
<dbReference type="SUPFAM" id="SSF53254">
    <property type="entry name" value="Phosphoglycerate mutase-like"/>
    <property type="match status" value="1"/>
</dbReference>
<comment type="caution">
    <text evidence="4">The sequence shown here is derived from an EMBL/GenBank/DDBJ whole genome shotgun (WGS) entry which is preliminary data.</text>
</comment>
<feature type="chain" id="PRO_5040367955" evidence="3">
    <location>
        <begin position="18"/>
        <end position="461"/>
    </location>
</feature>
<dbReference type="Proteomes" id="UP000696485">
    <property type="component" value="Unassembled WGS sequence"/>
</dbReference>
<evidence type="ECO:0000313" key="4">
    <source>
        <dbReference type="EMBL" id="KAF9336251.1"/>
    </source>
</evidence>
<proteinExistence type="inferred from homology"/>
<dbReference type="CDD" id="cd07061">
    <property type="entry name" value="HP_HAP_like"/>
    <property type="match status" value="1"/>
</dbReference>
<reference evidence="4" key="1">
    <citation type="journal article" date="2020" name="Fungal Divers.">
        <title>Resolving the Mortierellaceae phylogeny through synthesis of multi-gene phylogenetics and phylogenomics.</title>
        <authorList>
            <person name="Vandepol N."/>
            <person name="Liber J."/>
            <person name="Desiro A."/>
            <person name="Na H."/>
            <person name="Kennedy M."/>
            <person name="Barry K."/>
            <person name="Grigoriev I.V."/>
            <person name="Miller A.N."/>
            <person name="O'Donnell K."/>
            <person name="Stajich J.E."/>
            <person name="Bonito G."/>
        </authorList>
    </citation>
    <scope>NUCLEOTIDE SEQUENCE</scope>
    <source>
        <strain evidence="4">NVP1</strain>
    </source>
</reference>
<dbReference type="EMBL" id="JAAAUY010000066">
    <property type="protein sequence ID" value="KAF9336251.1"/>
    <property type="molecule type" value="Genomic_DNA"/>
</dbReference>
<dbReference type="PROSITE" id="PS00616">
    <property type="entry name" value="HIS_ACID_PHOSPHAT_1"/>
    <property type="match status" value="1"/>
</dbReference>
<dbReference type="AlphaFoldDB" id="A0A9P5SVE4"/>
<dbReference type="PANTHER" id="PTHR11567">
    <property type="entry name" value="ACID PHOSPHATASE-RELATED"/>
    <property type="match status" value="1"/>
</dbReference>
<sequence>MHILTASLAILSVDSLAQQGVATQSSGDYYPDHNACQGISPIAHKTYRPLKHARLQKMSIMMRHGDRVPVSLLQGDSTSYLLCNNPLETTSVSSPPGVYHGSTSYASPSMRNKIVASPEENLYAAAGAAYYWPNSNCEIDQLTGRGAAQTRAIGERLREIYVDLLHFLPHDLLKHPDDVLYLRNTNVLRTKISAANAFEGLYPERFRKGKQAVSLVTFPQSIETLTLNPVACPKLGAIYQGFVRSPVHAAHIKENAVLMVKANTVLGVALDPRYNTTLQGGQVLPRLCNKLSLCHVTNPKNCISPQEAQTLMEKSTFLYSRFLRVDVPGAGSSEIAKRLAAGPFLKNIADSIRGTLASDKKNGHHKVYRPFELYSAHDQSLDQVLSVVAEPNTPWPAYASTVIFELWQKKKGKSVVRVLHEGRVVPANKNLKCALDAYPVEVFLQFIESYVPKNTVAECAL</sequence>
<dbReference type="InterPro" id="IPR033379">
    <property type="entry name" value="Acid_Pase_AS"/>
</dbReference>
<feature type="signal peptide" evidence="3">
    <location>
        <begin position="1"/>
        <end position="17"/>
    </location>
</feature>